<keyword evidence="5" id="KW-0566">Pantothenate biosynthesis</keyword>
<evidence type="ECO:0000256" key="3">
    <source>
        <dbReference type="ARBA" id="ARBA00012219"/>
    </source>
</evidence>
<dbReference type="Gene3D" id="3.30.1300.10">
    <property type="entry name" value="Pantoate-beta-alanine ligase, C-terminal domain"/>
    <property type="match status" value="1"/>
</dbReference>
<evidence type="ECO:0000256" key="2">
    <source>
        <dbReference type="ARBA" id="ARBA00009256"/>
    </source>
</evidence>
<evidence type="ECO:0000313" key="9">
    <source>
        <dbReference type="EMBL" id="KKK91062.1"/>
    </source>
</evidence>
<dbReference type="Gene3D" id="3.40.50.620">
    <property type="entry name" value="HUPs"/>
    <property type="match status" value="1"/>
</dbReference>
<dbReference type="NCBIfam" id="TIGR00018">
    <property type="entry name" value="panC"/>
    <property type="match status" value="1"/>
</dbReference>
<name>A0A0F8ZB80_9ZZZZ</name>
<evidence type="ECO:0000256" key="7">
    <source>
        <dbReference type="ARBA" id="ARBA00022840"/>
    </source>
</evidence>
<dbReference type="AlphaFoldDB" id="A0A0F8ZB80"/>
<accession>A0A0F8ZB80</accession>
<dbReference type="EMBL" id="LAZR01048819">
    <property type="protein sequence ID" value="KKK91062.1"/>
    <property type="molecule type" value="Genomic_DNA"/>
</dbReference>
<dbReference type="PANTHER" id="PTHR21299">
    <property type="entry name" value="CYTIDYLATE KINASE/PANTOATE-BETA-ALANINE LIGASE"/>
    <property type="match status" value="1"/>
</dbReference>
<dbReference type="HAMAP" id="MF_00158">
    <property type="entry name" value="PanC"/>
    <property type="match status" value="1"/>
</dbReference>
<evidence type="ECO:0000256" key="6">
    <source>
        <dbReference type="ARBA" id="ARBA00022741"/>
    </source>
</evidence>
<protein>
    <recommendedName>
        <fullName evidence="3">pantoate--beta-alanine ligase (AMP-forming)</fullName>
        <ecNumber evidence="3">6.3.2.1</ecNumber>
    </recommendedName>
</protein>
<sequence length="243" mass="26081">MKTAKTIEAIRAAVADARGAGAGRLGLVPTMGALHDGHYSLIDAARAECDFVVVSIFVNPTQFGPGEDFATYPRTLESDLAGCRHRGVDAVFAPGVEEMYPPGETAKTVHVVGLSDRLCGAHRPGHFDGVCTVVARLLDVVAPDVAYFGAKDYQQSVIIARMVDQEDIPVTVAVRQTVREADGLAISSRNARLGPEQRTQAAALYQSLRLAERLVGRGVRRAAELTRHVRDLLAERAPLGEID</sequence>
<dbReference type="Pfam" id="PF02569">
    <property type="entry name" value="Pantoate_ligase"/>
    <property type="match status" value="1"/>
</dbReference>
<dbReference type="SUPFAM" id="SSF52374">
    <property type="entry name" value="Nucleotidylyl transferase"/>
    <property type="match status" value="1"/>
</dbReference>
<evidence type="ECO:0000256" key="4">
    <source>
        <dbReference type="ARBA" id="ARBA00022598"/>
    </source>
</evidence>
<dbReference type="GO" id="GO:0004592">
    <property type="term" value="F:pantoate-beta-alanine ligase activity"/>
    <property type="evidence" value="ECO:0007669"/>
    <property type="project" value="UniProtKB-EC"/>
</dbReference>
<comment type="caution">
    <text evidence="9">The sequence shown here is derived from an EMBL/GenBank/DDBJ whole genome shotgun (WGS) entry which is preliminary data.</text>
</comment>
<dbReference type="InterPro" id="IPR003721">
    <property type="entry name" value="Pantoate_ligase"/>
</dbReference>
<keyword evidence="4" id="KW-0436">Ligase</keyword>
<dbReference type="EC" id="6.3.2.1" evidence="3"/>
<comment type="catalytic activity">
    <reaction evidence="8">
        <text>(R)-pantoate + beta-alanine + ATP = (R)-pantothenate + AMP + diphosphate + H(+)</text>
        <dbReference type="Rhea" id="RHEA:10912"/>
        <dbReference type="ChEBI" id="CHEBI:15378"/>
        <dbReference type="ChEBI" id="CHEBI:15980"/>
        <dbReference type="ChEBI" id="CHEBI:29032"/>
        <dbReference type="ChEBI" id="CHEBI:30616"/>
        <dbReference type="ChEBI" id="CHEBI:33019"/>
        <dbReference type="ChEBI" id="CHEBI:57966"/>
        <dbReference type="ChEBI" id="CHEBI:456215"/>
        <dbReference type="EC" id="6.3.2.1"/>
    </reaction>
</comment>
<dbReference type="InterPro" id="IPR042176">
    <property type="entry name" value="Pantoate_ligase_C"/>
</dbReference>
<dbReference type="InterPro" id="IPR014729">
    <property type="entry name" value="Rossmann-like_a/b/a_fold"/>
</dbReference>
<proteinExistence type="inferred from homology"/>
<gene>
    <name evidence="9" type="ORF">LCGC14_2716730</name>
</gene>
<reference evidence="9" key="1">
    <citation type="journal article" date="2015" name="Nature">
        <title>Complex archaea that bridge the gap between prokaryotes and eukaryotes.</title>
        <authorList>
            <person name="Spang A."/>
            <person name="Saw J.H."/>
            <person name="Jorgensen S.L."/>
            <person name="Zaremba-Niedzwiedzka K."/>
            <person name="Martijn J."/>
            <person name="Lind A.E."/>
            <person name="van Eijk R."/>
            <person name="Schleper C."/>
            <person name="Guy L."/>
            <person name="Ettema T.J."/>
        </authorList>
    </citation>
    <scope>NUCLEOTIDE SEQUENCE</scope>
</reference>
<organism evidence="9">
    <name type="scientific">marine sediment metagenome</name>
    <dbReference type="NCBI Taxonomy" id="412755"/>
    <lineage>
        <taxon>unclassified sequences</taxon>
        <taxon>metagenomes</taxon>
        <taxon>ecological metagenomes</taxon>
    </lineage>
</organism>
<dbReference type="UniPathway" id="UPA00028">
    <property type="reaction ID" value="UER00005"/>
</dbReference>
<evidence type="ECO:0000256" key="1">
    <source>
        <dbReference type="ARBA" id="ARBA00004990"/>
    </source>
</evidence>
<dbReference type="GO" id="GO:0005524">
    <property type="term" value="F:ATP binding"/>
    <property type="evidence" value="ECO:0007669"/>
    <property type="project" value="UniProtKB-KW"/>
</dbReference>
<comment type="similarity">
    <text evidence="2">Belongs to the pantothenate synthetase family.</text>
</comment>
<feature type="non-terminal residue" evidence="9">
    <location>
        <position position="243"/>
    </location>
</feature>
<keyword evidence="6" id="KW-0547">Nucleotide-binding</keyword>
<dbReference type="GO" id="GO:0015940">
    <property type="term" value="P:pantothenate biosynthetic process"/>
    <property type="evidence" value="ECO:0007669"/>
    <property type="project" value="UniProtKB-UniPathway"/>
</dbReference>
<dbReference type="GO" id="GO:0005829">
    <property type="term" value="C:cytosol"/>
    <property type="evidence" value="ECO:0007669"/>
    <property type="project" value="TreeGrafter"/>
</dbReference>
<evidence type="ECO:0000256" key="5">
    <source>
        <dbReference type="ARBA" id="ARBA00022655"/>
    </source>
</evidence>
<evidence type="ECO:0000256" key="8">
    <source>
        <dbReference type="ARBA" id="ARBA00048258"/>
    </source>
</evidence>
<dbReference type="CDD" id="cd00560">
    <property type="entry name" value="PanC"/>
    <property type="match status" value="1"/>
</dbReference>
<keyword evidence="7" id="KW-0067">ATP-binding</keyword>
<comment type="pathway">
    <text evidence="1">Cofactor biosynthesis; (R)-pantothenate biosynthesis; (R)-pantothenate from (R)-pantoate and beta-alanine: step 1/1.</text>
</comment>
<dbReference type="PANTHER" id="PTHR21299:SF1">
    <property type="entry name" value="PANTOATE--BETA-ALANINE LIGASE"/>
    <property type="match status" value="1"/>
</dbReference>